<dbReference type="CDD" id="cd03794">
    <property type="entry name" value="GT4_WbuB-like"/>
    <property type="match status" value="1"/>
</dbReference>
<feature type="domain" description="Glycosyl transferase family 1" evidence="1">
    <location>
        <begin position="217"/>
        <end position="381"/>
    </location>
</feature>
<dbReference type="Pfam" id="PF00534">
    <property type="entry name" value="Glycos_transf_1"/>
    <property type="match status" value="1"/>
</dbReference>
<feature type="domain" description="Glycosyltransferase subfamily 4-like N-terminal" evidence="2">
    <location>
        <begin position="21"/>
        <end position="205"/>
    </location>
</feature>
<dbReference type="EMBL" id="FQZQ01000029">
    <property type="protein sequence ID" value="SHK42728.1"/>
    <property type="molecule type" value="Genomic_DNA"/>
</dbReference>
<sequence length="406" mass="45383">MHILFLTDNFPPEVNAPASRTFEHAREWVKKGHKVTIITCAPNFPHGKVFEGYKNKLWQSEDVEGIRVIRVWSYITGNQGFAKRILDYQSYMLTSFLASIFVRRVDIIVGTSPQFFTACAAWAAAAIKQKPFVFELRDIWPESIRAVGAMKDSKILDAFEKIELFLYRRSKVIISVTNSFKDNLVRRGIDGEKIHVVTNGVDTSRFFPRHKDSDLEKELNLNGKFVAGYIGTHGMAHALETVVDAARLLEKNVGGRDIKLLMLGNGAGRDAVIKGARGLSNIIFLESVSKEEVVRYWSLLDVSIIHLKKNDLFRTVIPSKMFECMGMGVPILHGVEGESADIVTSYKVGVTFEPENAEALAAALVSLKSNPGLRDELRKNGLRGAQSFDRKKLANDVLEVLENAAK</sequence>
<evidence type="ECO:0000313" key="4">
    <source>
        <dbReference type="Proteomes" id="UP000183982"/>
    </source>
</evidence>
<evidence type="ECO:0000259" key="2">
    <source>
        <dbReference type="Pfam" id="PF13439"/>
    </source>
</evidence>
<dbReference type="AlphaFoldDB" id="A0A1M6SE13"/>
<dbReference type="InterPro" id="IPR001296">
    <property type="entry name" value="Glyco_trans_1"/>
</dbReference>
<evidence type="ECO:0000313" key="3">
    <source>
        <dbReference type="EMBL" id="SHK42728.1"/>
    </source>
</evidence>
<name>A0A1M6SE13_9RHOB</name>
<dbReference type="RefSeq" id="WP_073256339.1">
    <property type="nucleotide sequence ID" value="NZ_FQZQ01000029.1"/>
</dbReference>
<dbReference type="Gene3D" id="3.40.50.2000">
    <property type="entry name" value="Glycogen Phosphorylase B"/>
    <property type="match status" value="2"/>
</dbReference>
<dbReference type="Pfam" id="PF13439">
    <property type="entry name" value="Glyco_transf_4"/>
    <property type="match status" value="1"/>
</dbReference>
<proteinExistence type="predicted"/>
<reference evidence="4" key="1">
    <citation type="submission" date="2016-11" db="EMBL/GenBank/DDBJ databases">
        <authorList>
            <person name="Varghese N."/>
            <person name="Submissions S."/>
        </authorList>
    </citation>
    <scope>NUCLEOTIDE SEQUENCE [LARGE SCALE GENOMIC DNA]</scope>
    <source>
        <strain evidence="4">DSM 100564</strain>
    </source>
</reference>
<dbReference type="PANTHER" id="PTHR45947">
    <property type="entry name" value="SULFOQUINOVOSYL TRANSFERASE SQD2"/>
    <property type="match status" value="1"/>
</dbReference>
<accession>A0A1M6SE13</accession>
<keyword evidence="4" id="KW-1185">Reference proteome</keyword>
<organism evidence="3 4">
    <name type="scientific">Shimia gijangensis</name>
    <dbReference type="NCBI Taxonomy" id="1470563"/>
    <lineage>
        <taxon>Bacteria</taxon>
        <taxon>Pseudomonadati</taxon>
        <taxon>Pseudomonadota</taxon>
        <taxon>Alphaproteobacteria</taxon>
        <taxon>Rhodobacterales</taxon>
        <taxon>Roseobacteraceae</taxon>
    </lineage>
</organism>
<dbReference type="SUPFAM" id="SSF53756">
    <property type="entry name" value="UDP-Glycosyltransferase/glycogen phosphorylase"/>
    <property type="match status" value="1"/>
</dbReference>
<dbReference type="STRING" id="1470563.SAMN05444000_1291"/>
<dbReference type="OrthoDB" id="185319at2"/>
<dbReference type="InterPro" id="IPR050194">
    <property type="entry name" value="Glycosyltransferase_grp1"/>
</dbReference>
<dbReference type="Proteomes" id="UP000183982">
    <property type="component" value="Unassembled WGS sequence"/>
</dbReference>
<evidence type="ECO:0000259" key="1">
    <source>
        <dbReference type="Pfam" id="PF00534"/>
    </source>
</evidence>
<gene>
    <name evidence="3" type="ORF">SAMN05444000_1291</name>
</gene>
<dbReference type="InterPro" id="IPR028098">
    <property type="entry name" value="Glyco_trans_4-like_N"/>
</dbReference>
<dbReference type="GO" id="GO:0016758">
    <property type="term" value="F:hexosyltransferase activity"/>
    <property type="evidence" value="ECO:0007669"/>
    <property type="project" value="TreeGrafter"/>
</dbReference>
<protein>
    <submittedName>
        <fullName evidence="3">Uncharacterized protein</fullName>
    </submittedName>
</protein>
<dbReference type="PANTHER" id="PTHR45947:SF3">
    <property type="entry name" value="SULFOQUINOVOSYL TRANSFERASE SQD2"/>
    <property type="match status" value="1"/>
</dbReference>